<protein>
    <submittedName>
        <fullName evidence="1">Uncharacterized protein</fullName>
    </submittedName>
</protein>
<dbReference type="AlphaFoldDB" id="A0A397TRV1"/>
<dbReference type="EMBL" id="QKWP01003504">
    <property type="protein sequence ID" value="RIB00885.1"/>
    <property type="molecule type" value="Genomic_DNA"/>
</dbReference>
<evidence type="ECO:0000313" key="1">
    <source>
        <dbReference type="EMBL" id="RIB00885.1"/>
    </source>
</evidence>
<gene>
    <name evidence="1" type="ORF">C2G38_2232578</name>
</gene>
<reference evidence="1 2" key="1">
    <citation type="submission" date="2018-06" db="EMBL/GenBank/DDBJ databases">
        <title>Comparative genomics reveals the genomic features of Rhizophagus irregularis, R. cerebriforme, R. diaphanum and Gigaspora rosea, and their symbiotic lifestyle signature.</title>
        <authorList>
            <person name="Morin E."/>
            <person name="San Clemente H."/>
            <person name="Chen E.C.H."/>
            <person name="De La Providencia I."/>
            <person name="Hainaut M."/>
            <person name="Kuo A."/>
            <person name="Kohler A."/>
            <person name="Murat C."/>
            <person name="Tang N."/>
            <person name="Roy S."/>
            <person name="Loubradou J."/>
            <person name="Henrissat B."/>
            <person name="Grigoriev I.V."/>
            <person name="Corradi N."/>
            <person name="Roux C."/>
            <person name="Martin F.M."/>
        </authorList>
    </citation>
    <scope>NUCLEOTIDE SEQUENCE [LARGE SCALE GENOMIC DNA]</scope>
    <source>
        <strain evidence="1 2">DAOM 194757</strain>
    </source>
</reference>
<proteinExistence type="predicted"/>
<accession>A0A397TRV1</accession>
<organism evidence="1 2">
    <name type="scientific">Gigaspora rosea</name>
    <dbReference type="NCBI Taxonomy" id="44941"/>
    <lineage>
        <taxon>Eukaryota</taxon>
        <taxon>Fungi</taxon>
        <taxon>Fungi incertae sedis</taxon>
        <taxon>Mucoromycota</taxon>
        <taxon>Glomeromycotina</taxon>
        <taxon>Glomeromycetes</taxon>
        <taxon>Diversisporales</taxon>
        <taxon>Gigasporaceae</taxon>
        <taxon>Gigaspora</taxon>
    </lineage>
</organism>
<keyword evidence="2" id="KW-1185">Reference proteome</keyword>
<dbReference type="Proteomes" id="UP000266673">
    <property type="component" value="Unassembled WGS sequence"/>
</dbReference>
<sequence>MKNLNGEIQTLPIIEHLEILELACTSLVGCQECIIEAVISVRSCLILKNSIGYCYCHGIGVEKDKHKASIL</sequence>
<name>A0A397TRV1_9GLOM</name>
<evidence type="ECO:0000313" key="2">
    <source>
        <dbReference type="Proteomes" id="UP000266673"/>
    </source>
</evidence>
<comment type="caution">
    <text evidence="1">The sequence shown here is derived from an EMBL/GenBank/DDBJ whole genome shotgun (WGS) entry which is preliminary data.</text>
</comment>